<evidence type="ECO:0000313" key="5">
    <source>
        <dbReference type="EMBL" id="HIW84835.1"/>
    </source>
</evidence>
<reference evidence="5" key="2">
    <citation type="submission" date="2021-04" db="EMBL/GenBank/DDBJ databases">
        <authorList>
            <person name="Gilroy R."/>
        </authorList>
    </citation>
    <scope>NUCLEOTIDE SEQUENCE</scope>
    <source>
        <strain evidence="5">ChiSxjej1B13-11762</strain>
    </source>
</reference>
<feature type="domain" description="ABC transporter" evidence="4">
    <location>
        <begin position="4"/>
        <end position="239"/>
    </location>
</feature>
<evidence type="ECO:0000256" key="2">
    <source>
        <dbReference type="ARBA" id="ARBA00022741"/>
    </source>
</evidence>
<dbReference type="GO" id="GO:0016887">
    <property type="term" value="F:ATP hydrolysis activity"/>
    <property type="evidence" value="ECO:0007669"/>
    <property type="project" value="InterPro"/>
</dbReference>
<organism evidence="5 6">
    <name type="scientific">Candidatus Dorea gallistercoris</name>
    <dbReference type="NCBI Taxonomy" id="2838542"/>
    <lineage>
        <taxon>Bacteria</taxon>
        <taxon>Bacillati</taxon>
        <taxon>Bacillota</taxon>
        <taxon>Clostridia</taxon>
        <taxon>Lachnospirales</taxon>
        <taxon>Lachnospiraceae</taxon>
        <taxon>Dorea</taxon>
    </lineage>
</organism>
<evidence type="ECO:0000259" key="4">
    <source>
        <dbReference type="PROSITE" id="PS50893"/>
    </source>
</evidence>
<dbReference type="GO" id="GO:0005524">
    <property type="term" value="F:ATP binding"/>
    <property type="evidence" value="ECO:0007669"/>
    <property type="project" value="UniProtKB-KW"/>
</dbReference>
<dbReference type="GO" id="GO:0005886">
    <property type="term" value="C:plasma membrane"/>
    <property type="evidence" value="ECO:0007669"/>
    <property type="project" value="TreeGrafter"/>
</dbReference>
<dbReference type="InterPro" id="IPR027417">
    <property type="entry name" value="P-loop_NTPase"/>
</dbReference>
<keyword evidence="3 5" id="KW-0067">ATP-binding</keyword>
<accession>A0A9D1RC82</accession>
<dbReference type="Pfam" id="PF00005">
    <property type="entry name" value="ABC_tran"/>
    <property type="match status" value="1"/>
</dbReference>
<dbReference type="GO" id="GO:0022857">
    <property type="term" value="F:transmembrane transporter activity"/>
    <property type="evidence" value="ECO:0007669"/>
    <property type="project" value="TreeGrafter"/>
</dbReference>
<dbReference type="SMART" id="SM00382">
    <property type="entry name" value="AAA"/>
    <property type="match status" value="1"/>
</dbReference>
<dbReference type="InterPro" id="IPR003593">
    <property type="entry name" value="AAA+_ATPase"/>
</dbReference>
<protein>
    <submittedName>
        <fullName evidence="5">ATP-binding cassette domain-containing protein</fullName>
    </submittedName>
</protein>
<dbReference type="PROSITE" id="PS50893">
    <property type="entry name" value="ABC_TRANSPORTER_2"/>
    <property type="match status" value="1"/>
</dbReference>
<proteinExistence type="inferred from homology"/>
<evidence type="ECO:0000256" key="1">
    <source>
        <dbReference type="ARBA" id="ARBA00005417"/>
    </source>
</evidence>
<keyword evidence="2" id="KW-0547">Nucleotide-binding</keyword>
<gene>
    <name evidence="5" type="ORF">H9873_11040</name>
</gene>
<comment type="caution">
    <text evidence="5">The sequence shown here is derived from an EMBL/GenBank/DDBJ whole genome shotgun (WGS) entry which is preliminary data.</text>
</comment>
<sequence length="255" mass="28559">MEAIVFEEVNKIFKRGEVALENVSVHIRKGEFVFVIGRSGAGKSTFLKLVSAQEKLTSGRIWVNGREISALSKRELPYFRRQIGIMQPEFGLLEDRTLFDNVDLALIATEQSRRGAKKRVEKMLRLMGVYERARAFPRQASMGEAARALLARAMIIGPSILVADEPTANLDPDTSWDIMCLLDELNRQGVTVVVASHNQELVSIMRKRVVTLSAGCLVADEKNAVYNTRAADAIEERRVLDERKKRNQQAGSLSD</sequence>
<dbReference type="Proteomes" id="UP000824263">
    <property type="component" value="Unassembled WGS sequence"/>
</dbReference>
<comment type="similarity">
    <text evidence="1">Belongs to the ABC transporter superfamily.</text>
</comment>
<reference evidence="5" key="1">
    <citation type="journal article" date="2021" name="PeerJ">
        <title>Extensive microbial diversity within the chicken gut microbiome revealed by metagenomics and culture.</title>
        <authorList>
            <person name="Gilroy R."/>
            <person name="Ravi A."/>
            <person name="Getino M."/>
            <person name="Pursley I."/>
            <person name="Horton D.L."/>
            <person name="Alikhan N.F."/>
            <person name="Baker D."/>
            <person name="Gharbi K."/>
            <person name="Hall N."/>
            <person name="Watson M."/>
            <person name="Adriaenssens E.M."/>
            <person name="Foster-Nyarko E."/>
            <person name="Jarju S."/>
            <person name="Secka A."/>
            <person name="Antonio M."/>
            <person name="Oren A."/>
            <person name="Chaudhuri R.R."/>
            <person name="La Ragione R."/>
            <person name="Hildebrand F."/>
            <person name="Pallen M.J."/>
        </authorList>
    </citation>
    <scope>NUCLEOTIDE SEQUENCE</scope>
    <source>
        <strain evidence="5">ChiSxjej1B13-11762</strain>
    </source>
</reference>
<dbReference type="Gene3D" id="3.40.50.300">
    <property type="entry name" value="P-loop containing nucleotide triphosphate hydrolases"/>
    <property type="match status" value="1"/>
</dbReference>
<dbReference type="InterPro" id="IPR015854">
    <property type="entry name" value="ABC_transpr_LolD-like"/>
</dbReference>
<dbReference type="EMBL" id="DXGF01000192">
    <property type="protein sequence ID" value="HIW84835.1"/>
    <property type="molecule type" value="Genomic_DNA"/>
</dbReference>
<dbReference type="InterPro" id="IPR003439">
    <property type="entry name" value="ABC_transporter-like_ATP-bd"/>
</dbReference>
<name>A0A9D1RC82_9FIRM</name>
<dbReference type="FunFam" id="3.40.50.300:FF:000056">
    <property type="entry name" value="Cell division ATP-binding protein FtsE"/>
    <property type="match status" value="1"/>
</dbReference>
<dbReference type="SUPFAM" id="SSF52540">
    <property type="entry name" value="P-loop containing nucleoside triphosphate hydrolases"/>
    <property type="match status" value="1"/>
</dbReference>
<evidence type="ECO:0000256" key="3">
    <source>
        <dbReference type="ARBA" id="ARBA00022840"/>
    </source>
</evidence>
<dbReference type="PANTHER" id="PTHR24220">
    <property type="entry name" value="IMPORT ATP-BINDING PROTEIN"/>
    <property type="match status" value="1"/>
</dbReference>
<dbReference type="PANTHER" id="PTHR24220:SF470">
    <property type="entry name" value="CELL DIVISION ATP-BINDING PROTEIN FTSE"/>
    <property type="match status" value="1"/>
</dbReference>
<evidence type="ECO:0000313" key="6">
    <source>
        <dbReference type="Proteomes" id="UP000824263"/>
    </source>
</evidence>
<dbReference type="AlphaFoldDB" id="A0A9D1RC82"/>